<comment type="caution">
    <text evidence="1">The sequence shown here is derived from an EMBL/GenBank/DDBJ whole genome shotgun (WGS) entry which is preliminary data.</text>
</comment>
<organism evidence="1 2">
    <name type="scientific">Clostridium perfringens</name>
    <dbReference type="NCBI Taxonomy" id="1502"/>
    <lineage>
        <taxon>Bacteria</taxon>
        <taxon>Bacillati</taxon>
        <taxon>Bacillota</taxon>
        <taxon>Clostridia</taxon>
        <taxon>Eubacteriales</taxon>
        <taxon>Clostridiaceae</taxon>
        <taxon>Clostridium</taxon>
    </lineage>
</organism>
<dbReference type="AlphaFoldDB" id="A0AAW4J4D7"/>
<dbReference type="RefSeq" id="WP_208340712.1">
    <property type="nucleotide sequence ID" value="NZ_JAENQO010000007.1"/>
</dbReference>
<proteinExistence type="predicted"/>
<reference evidence="1" key="1">
    <citation type="submission" date="2020-12" db="EMBL/GenBank/DDBJ databases">
        <title>Comparative genomics of Clostridium perfringens reveals patterns of host-associated phylogenetic clades and virulence factors.</title>
        <authorList>
            <person name="Smith A.H."/>
            <person name="Geier R."/>
        </authorList>
    </citation>
    <scope>NUCLEOTIDE SEQUENCE</scope>
    <source>
        <strain evidence="1">CHD30677R</strain>
    </source>
</reference>
<protein>
    <submittedName>
        <fullName evidence="1">Uncharacterized protein</fullName>
    </submittedName>
</protein>
<name>A0AAW4J4D7_CLOPF</name>
<dbReference type="EMBL" id="JAENQP010000007">
    <property type="protein sequence ID" value="MBO3359548.1"/>
    <property type="molecule type" value="Genomic_DNA"/>
</dbReference>
<gene>
    <name evidence="1" type="ORF">JJB47_12270</name>
</gene>
<sequence length="90" mass="10748">MSIEAYIKGFNRYKDYQKRLKIAREKIWEIYHEKDLDSYIEKLQAQGKKIGRYSKGCERKVGDNLIMEIWEYSKDPNIKDVVLCKITVAI</sequence>
<accession>A0AAW4J4D7</accession>
<dbReference type="Proteomes" id="UP000668068">
    <property type="component" value="Unassembled WGS sequence"/>
</dbReference>
<evidence type="ECO:0000313" key="2">
    <source>
        <dbReference type="Proteomes" id="UP000668068"/>
    </source>
</evidence>
<evidence type="ECO:0000313" key="1">
    <source>
        <dbReference type="EMBL" id="MBO3359548.1"/>
    </source>
</evidence>